<dbReference type="Proteomes" id="UP000305948">
    <property type="component" value="Unassembled WGS sequence"/>
</dbReference>
<dbReference type="CDD" id="cd06558">
    <property type="entry name" value="crotonase-like"/>
    <property type="match status" value="1"/>
</dbReference>
<accession>A0A5C3N7W5</accession>
<comment type="similarity">
    <text evidence="1 2">Belongs to the enoyl-CoA hydratase/isomerase family.</text>
</comment>
<dbReference type="InterPro" id="IPR001753">
    <property type="entry name" value="Enoyl-CoA_hydra/iso"/>
</dbReference>
<dbReference type="GO" id="GO:0004165">
    <property type="term" value="F:delta(3)-delta(2)-enoyl-CoA isomerase activity"/>
    <property type="evidence" value="ECO:0007669"/>
    <property type="project" value="TreeGrafter"/>
</dbReference>
<gene>
    <name evidence="3" type="ORF">OE88DRAFT_1726509</name>
</gene>
<evidence type="ECO:0000313" key="3">
    <source>
        <dbReference type="EMBL" id="TFK49901.1"/>
    </source>
</evidence>
<dbReference type="PANTHER" id="PTHR11941:SF75">
    <property type="entry name" value="ENOYL-COA HYDRATASE_ISOMERASE FAMILY PROTEIN"/>
    <property type="match status" value="1"/>
</dbReference>
<dbReference type="Gene3D" id="3.90.226.10">
    <property type="entry name" value="2-enoyl-CoA Hydratase, Chain A, domain 1"/>
    <property type="match status" value="1"/>
</dbReference>
<dbReference type="Pfam" id="PF00378">
    <property type="entry name" value="ECH_1"/>
    <property type="match status" value="1"/>
</dbReference>
<keyword evidence="4" id="KW-1185">Reference proteome</keyword>
<protein>
    <submittedName>
        <fullName evidence="3">ClpP/crotonase</fullName>
    </submittedName>
</protein>
<dbReference type="PROSITE" id="PS00166">
    <property type="entry name" value="ENOYL_COA_HYDRATASE"/>
    <property type="match status" value="1"/>
</dbReference>
<name>A0A5C3N7W5_9AGAM</name>
<organism evidence="3 4">
    <name type="scientific">Heliocybe sulcata</name>
    <dbReference type="NCBI Taxonomy" id="5364"/>
    <lineage>
        <taxon>Eukaryota</taxon>
        <taxon>Fungi</taxon>
        <taxon>Dikarya</taxon>
        <taxon>Basidiomycota</taxon>
        <taxon>Agaricomycotina</taxon>
        <taxon>Agaricomycetes</taxon>
        <taxon>Gloeophyllales</taxon>
        <taxon>Gloeophyllaceae</taxon>
        <taxon>Heliocybe</taxon>
    </lineage>
</organism>
<dbReference type="OrthoDB" id="1696280at2759"/>
<dbReference type="SUPFAM" id="SSF52096">
    <property type="entry name" value="ClpP/crotonase"/>
    <property type="match status" value="1"/>
</dbReference>
<dbReference type="EMBL" id="ML213514">
    <property type="protein sequence ID" value="TFK49901.1"/>
    <property type="molecule type" value="Genomic_DNA"/>
</dbReference>
<evidence type="ECO:0000256" key="1">
    <source>
        <dbReference type="ARBA" id="ARBA00005254"/>
    </source>
</evidence>
<dbReference type="InterPro" id="IPR029045">
    <property type="entry name" value="ClpP/crotonase-like_dom_sf"/>
</dbReference>
<dbReference type="PANTHER" id="PTHR11941">
    <property type="entry name" value="ENOYL-COA HYDRATASE-RELATED"/>
    <property type="match status" value="1"/>
</dbReference>
<reference evidence="3 4" key="1">
    <citation type="journal article" date="2019" name="Nat. Ecol. Evol.">
        <title>Megaphylogeny resolves global patterns of mushroom evolution.</title>
        <authorList>
            <person name="Varga T."/>
            <person name="Krizsan K."/>
            <person name="Foldi C."/>
            <person name="Dima B."/>
            <person name="Sanchez-Garcia M."/>
            <person name="Sanchez-Ramirez S."/>
            <person name="Szollosi G.J."/>
            <person name="Szarkandi J.G."/>
            <person name="Papp V."/>
            <person name="Albert L."/>
            <person name="Andreopoulos W."/>
            <person name="Angelini C."/>
            <person name="Antonin V."/>
            <person name="Barry K.W."/>
            <person name="Bougher N.L."/>
            <person name="Buchanan P."/>
            <person name="Buyck B."/>
            <person name="Bense V."/>
            <person name="Catcheside P."/>
            <person name="Chovatia M."/>
            <person name="Cooper J."/>
            <person name="Damon W."/>
            <person name="Desjardin D."/>
            <person name="Finy P."/>
            <person name="Geml J."/>
            <person name="Haridas S."/>
            <person name="Hughes K."/>
            <person name="Justo A."/>
            <person name="Karasinski D."/>
            <person name="Kautmanova I."/>
            <person name="Kiss B."/>
            <person name="Kocsube S."/>
            <person name="Kotiranta H."/>
            <person name="LaButti K.M."/>
            <person name="Lechner B.E."/>
            <person name="Liimatainen K."/>
            <person name="Lipzen A."/>
            <person name="Lukacs Z."/>
            <person name="Mihaltcheva S."/>
            <person name="Morgado L.N."/>
            <person name="Niskanen T."/>
            <person name="Noordeloos M.E."/>
            <person name="Ohm R.A."/>
            <person name="Ortiz-Santana B."/>
            <person name="Ovrebo C."/>
            <person name="Racz N."/>
            <person name="Riley R."/>
            <person name="Savchenko A."/>
            <person name="Shiryaev A."/>
            <person name="Soop K."/>
            <person name="Spirin V."/>
            <person name="Szebenyi C."/>
            <person name="Tomsovsky M."/>
            <person name="Tulloss R.E."/>
            <person name="Uehling J."/>
            <person name="Grigoriev I.V."/>
            <person name="Vagvolgyi C."/>
            <person name="Papp T."/>
            <person name="Martin F.M."/>
            <person name="Miettinen O."/>
            <person name="Hibbett D.S."/>
            <person name="Nagy L.G."/>
        </authorList>
    </citation>
    <scope>NUCLEOTIDE SEQUENCE [LARGE SCALE GENOMIC DNA]</scope>
    <source>
        <strain evidence="3 4">OMC1185</strain>
    </source>
</reference>
<dbReference type="GO" id="GO:0005777">
    <property type="term" value="C:peroxisome"/>
    <property type="evidence" value="ECO:0007669"/>
    <property type="project" value="TreeGrafter"/>
</dbReference>
<dbReference type="STRING" id="5364.A0A5C3N7W5"/>
<dbReference type="InterPro" id="IPR018376">
    <property type="entry name" value="Enoyl-CoA_hyd/isom_CS"/>
</dbReference>
<evidence type="ECO:0000313" key="4">
    <source>
        <dbReference type="Proteomes" id="UP000305948"/>
    </source>
</evidence>
<proteinExistence type="inferred from homology"/>
<dbReference type="GO" id="GO:0006635">
    <property type="term" value="P:fatty acid beta-oxidation"/>
    <property type="evidence" value="ECO:0007669"/>
    <property type="project" value="TreeGrafter"/>
</dbReference>
<dbReference type="AlphaFoldDB" id="A0A5C3N7W5"/>
<evidence type="ECO:0000256" key="2">
    <source>
        <dbReference type="RuleBase" id="RU003707"/>
    </source>
</evidence>
<sequence>MSYPVQFPVGGEPILTLTHPSASIWIIELHNGDDSRLTQLLVDKCLKPALDAVERHWREDRRKAIAAKDKEGGNGALIIVGNTTQDKFFSNGLDFARISGDSNFFANSFDPLLKRILLFPIPTIAAINGHCFAGGMMLSLACDYRVMTDASKRNAWMSMNEVHFGAPWPHSFASLLRAKVASVQLQRKIALEGHRFTPAEARDAGLVDYLVPGNTAAVLKAAQDVAERVSPLAKTGVFGLIKGRHCQTDLYRNAAENIDRQLRFVNAEIDDTAAKARL</sequence>